<dbReference type="EMBL" id="CAJNJA010021660">
    <property type="protein sequence ID" value="CAE7479971.1"/>
    <property type="molecule type" value="Genomic_DNA"/>
</dbReference>
<organism evidence="1 2">
    <name type="scientific">Symbiodinium necroappetens</name>
    <dbReference type="NCBI Taxonomy" id="1628268"/>
    <lineage>
        <taxon>Eukaryota</taxon>
        <taxon>Sar</taxon>
        <taxon>Alveolata</taxon>
        <taxon>Dinophyceae</taxon>
        <taxon>Suessiales</taxon>
        <taxon>Symbiodiniaceae</taxon>
        <taxon>Symbiodinium</taxon>
    </lineage>
</organism>
<accession>A0A812SLN8</accession>
<reference evidence="1" key="1">
    <citation type="submission" date="2021-02" db="EMBL/GenBank/DDBJ databases">
        <authorList>
            <person name="Dougan E. K."/>
            <person name="Rhodes N."/>
            <person name="Thang M."/>
            <person name="Chan C."/>
        </authorList>
    </citation>
    <scope>NUCLEOTIDE SEQUENCE</scope>
</reference>
<gene>
    <name evidence="1" type="primary">POL2</name>
    <name evidence="1" type="ORF">SNEC2469_LOCUS13570</name>
</gene>
<protein>
    <submittedName>
        <fullName evidence="1">POL2 protein</fullName>
    </submittedName>
</protein>
<dbReference type="OrthoDB" id="444188at2759"/>
<name>A0A812SLN8_9DINO</name>
<proteinExistence type="predicted"/>
<evidence type="ECO:0000313" key="1">
    <source>
        <dbReference type="EMBL" id="CAE7479971.1"/>
    </source>
</evidence>
<feature type="non-terminal residue" evidence="1">
    <location>
        <position position="55"/>
    </location>
</feature>
<keyword evidence="2" id="KW-1185">Reference proteome</keyword>
<evidence type="ECO:0000313" key="2">
    <source>
        <dbReference type="Proteomes" id="UP000601435"/>
    </source>
</evidence>
<dbReference type="AlphaFoldDB" id="A0A812SLN8"/>
<sequence length="55" mass="6093">MVRVMLDTGEEQILKRSSVQAVKDGGLFTLWVAVGDGMAVYRCEVLVKRQVILAL</sequence>
<dbReference type="Proteomes" id="UP000601435">
    <property type="component" value="Unassembled WGS sequence"/>
</dbReference>
<comment type="caution">
    <text evidence="1">The sequence shown here is derived from an EMBL/GenBank/DDBJ whole genome shotgun (WGS) entry which is preliminary data.</text>
</comment>